<dbReference type="EMBL" id="JBHSOC010000015">
    <property type="protein sequence ID" value="MFC5641811.1"/>
    <property type="molecule type" value="Genomic_DNA"/>
</dbReference>
<evidence type="ECO:0000256" key="1">
    <source>
        <dbReference type="SAM" id="MobiDB-lite"/>
    </source>
</evidence>
<feature type="transmembrane region" description="Helical" evidence="2">
    <location>
        <begin position="36"/>
        <end position="59"/>
    </location>
</feature>
<keyword evidence="4" id="KW-1185">Reference proteome</keyword>
<evidence type="ECO:0000256" key="2">
    <source>
        <dbReference type="SAM" id="Phobius"/>
    </source>
</evidence>
<protein>
    <recommendedName>
        <fullName evidence="5">Type VII secretion-associated serine protease mycosin</fullName>
    </recommendedName>
</protein>
<accession>A0ABW0V886</accession>
<sequence length="64" mass="6347">APAPQPPAHTPTTLAPAPPAAPVARTAGTDVGGLRYLLLGALLAGILAAAAGVLVPRLLRARRH</sequence>
<dbReference type="Proteomes" id="UP001596066">
    <property type="component" value="Unassembled WGS sequence"/>
</dbReference>
<gene>
    <name evidence="3" type="ORF">ACFPZF_10650</name>
</gene>
<evidence type="ECO:0000313" key="3">
    <source>
        <dbReference type="EMBL" id="MFC5641811.1"/>
    </source>
</evidence>
<keyword evidence="2" id="KW-1133">Transmembrane helix</keyword>
<keyword evidence="2" id="KW-0472">Membrane</keyword>
<name>A0ABW0V886_9ACTN</name>
<evidence type="ECO:0000313" key="4">
    <source>
        <dbReference type="Proteomes" id="UP001596066"/>
    </source>
</evidence>
<keyword evidence="2" id="KW-0812">Transmembrane</keyword>
<evidence type="ECO:0008006" key="5">
    <source>
        <dbReference type="Google" id="ProtNLM"/>
    </source>
</evidence>
<feature type="region of interest" description="Disordered" evidence="1">
    <location>
        <begin position="1"/>
        <end position="21"/>
    </location>
</feature>
<proteinExistence type="predicted"/>
<reference evidence="4" key="1">
    <citation type="journal article" date="2019" name="Int. J. Syst. Evol. Microbiol.">
        <title>The Global Catalogue of Microorganisms (GCM) 10K type strain sequencing project: providing services to taxonomists for standard genome sequencing and annotation.</title>
        <authorList>
            <consortium name="The Broad Institute Genomics Platform"/>
            <consortium name="The Broad Institute Genome Sequencing Center for Infectious Disease"/>
            <person name="Wu L."/>
            <person name="Ma J."/>
        </authorList>
    </citation>
    <scope>NUCLEOTIDE SEQUENCE [LARGE SCALE GENOMIC DNA]</scope>
    <source>
        <strain evidence="4">CGMCC 4.1622</strain>
    </source>
</reference>
<comment type="caution">
    <text evidence="3">The sequence shown here is derived from an EMBL/GenBank/DDBJ whole genome shotgun (WGS) entry which is preliminary data.</text>
</comment>
<organism evidence="3 4">
    <name type="scientific">Kitasatospora cinereorecta</name>
    <dbReference type="NCBI Taxonomy" id="285560"/>
    <lineage>
        <taxon>Bacteria</taxon>
        <taxon>Bacillati</taxon>
        <taxon>Actinomycetota</taxon>
        <taxon>Actinomycetes</taxon>
        <taxon>Kitasatosporales</taxon>
        <taxon>Streptomycetaceae</taxon>
        <taxon>Kitasatospora</taxon>
    </lineage>
</organism>
<feature type="non-terminal residue" evidence="3">
    <location>
        <position position="1"/>
    </location>
</feature>